<feature type="region of interest" description="Disordered" evidence="14">
    <location>
        <begin position="421"/>
        <end position="445"/>
    </location>
</feature>
<evidence type="ECO:0000256" key="2">
    <source>
        <dbReference type="ARBA" id="ARBA00007193"/>
    </source>
</evidence>
<dbReference type="InterPro" id="IPR001873">
    <property type="entry name" value="ENaC"/>
</dbReference>
<keyword evidence="4 13" id="KW-0894">Sodium channel</keyword>
<evidence type="ECO:0000256" key="10">
    <source>
        <dbReference type="ARBA" id="ARBA00023180"/>
    </source>
</evidence>
<dbReference type="Proteomes" id="UP000218231">
    <property type="component" value="Unassembled WGS sequence"/>
</dbReference>
<dbReference type="GO" id="GO:0005886">
    <property type="term" value="C:plasma membrane"/>
    <property type="evidence" value="ECO:0007669"/>
    <property type="project" value="TreeGrafter"/>
</dbReference>
<evidence type="ECO:0000313" key="16">
    <source>
        <dbReference type="Proteomes" id="UP000218231"/>
    </source>
</evidence>
<evidence type="ECO:0000256" key="1">
    <source>
        <dbReference type="ARBA" id="ARBA00004141"/>
    </source>
</evidence>
<organism evidence="15 16">
    <name type="scientific">Diploscapter pachys</name>
    <dbReference type="NCBI Taxonomy" id="2018661"/>
    <lineage>
        <taxon>Eukaryota</taxon>
        <taxon>Metazoa</taxon>
        <taxon>Ecdysozoa</taxon>
        <taxon>Nematoda</taxon>
        <taxon>Chromadorea</taxon>
        <taxon>Rhabditida</taxon>
        <taxon>Rhabditina</taxon>
        <taxon>Rhabditomorpha</taxon>
        <taxon>Rhabditoidea</taxon>
        <taxon>Rhabditidae</taxon>
        <taxon>Diploscapter</taxon>
    </lineage>
</organism>
<comment type="caution">
    <text evidence="15">The sequence shown here is derived from an EMBL/GenBank/DDBJ whole genome shotgun (WGS) entry which is preliminary data.</text>
</comment>
<reference evidence="15 16" key="1">
    <citation type="journal article" date="2017" name="Curr. Biol.">
        <title>Genome architecture and evolution of a unichromosomal asexual nematode.</title>
        <authorList>
            <person name="Fradin H."/>
            <person name="Zegar C."/>
            <person name="Gutwein M."/>
            <person name="Lucas J."/>
            <person name="Kovtun M."/>
            <person name="Corcoran D."/>
            <person name="Baugh L.R."/>
            <person name="Kiontke K."/>
            <person name="Gunsalus K."/>
            <person name="Fitch D.H."/>
            <person name="Piano F."/>
        </authorList>
    </citation>
    <scope>NUCLEOTIDE SEQUENCE [LARGE SCALE GENOMIC DNA]</scope>
    <source>
        <strain evidence="15">PF1309</strain>
    </source>
</reference>
<evidence type="ECO:0000256" key="4">
    <source>
        <dbReference type="ARBA" id="ARBA00022461"/>
    </source>
</evidence>
<keyword evidence="5 13" id="KW-0812">Transmembrane</keyword>
<evidence type="ECO:0000256" key="7">
    <source>
        <dbReference type="ARBA" id="ARBA00023053"/>
    </source>
</evidence>
<feature type="compositionally biased region" description="Low complexity" evidence="14">
    <location>
        <begin position="460"/>
        <end position="480"/>
    </location>
</feature>
<dbReference type="GO" id="GO:0015280">
    <property type="term" value="F:ligand-gated sodium channel activity"/>
    <property type="evidence" value="ECO:0007669"/>
    <property type="project" value="TreeGrafter"/>
</dbReference>
<evidence type="ECO:0000256" key="12">
    <source>
        <dbReference type="ARBA" id="ARBA00023303"/>
    </source>
</evidence>
<keyword evidence="3 13" id="KW-0813">Transport</keyword>
<dbReference type="Pfam" id="PF00858">
    <property type="entry name" value="ASC"/>
    <property type="match status" value="1"/>
</dbReference>
<accession>A0A2A2KLA1</accession>
<dbReference type="EMBL" id="LIAE01008288">
    <property type="protein sequence ID" value="PAV74751.1"/>
    <property type="molecule type" value="Genomic_DNA"/>
</dbReference>
<evidence type="ECO:0000256" key="13">
    <source>
        <dbReference type="RuleBase" id="RU000679"/>
    </source>
</evidence>
<evidence type="ECO:0000256" key="11">
    <source>
        <dbReference type="ARBA" id="ARBA00023201"/>
    </source>
</evidence>
<feature type="compositionally biased region" description="Low complexity" evidence="14">
    <location>
        <begin position="429"/>
        <end position="438"/>
    </location>
</feature>
<keyword evidence="8 13" id="KW-0406">Ion transport</keyword>
<keyword evidence="16" id="KW-1185">Reference proteome</keyword>
<gene>
    <name evidence="15" type="ORF">WR25_15352</name>
</gene>
<dbReference type="PANTHER" id="PTHR11690">
    <property type="entry name" value="AMILORIDE-SENSITIVE SODIUM CHANNEL-RELATED"/>
    <property type="match status" value="1"/>
</dbReference>
<evidence type="ECO:0000256" key="9">
    <source>
        <dbReference type="ARBA" id="ARBA00023136"/>
    </source>
</evidence>
<keyword evidence="12 13" id="KW-0407">Ion channel</keyword>
<keyword evidence="6" id="KW-1133">Transmembrane helix</keyword>
<feature type="compositionally biased region" description="Acidic residues" evidence="14">
    <location>
        <begin position="481"/>
        <end position="493"/>
    </location>
</feature>
<protein>
    <submittedName>
        <fullName evidence="15">Uncharacterized protein</fullName>
    </submittedName>
</protein>
<keyword evidence="10" id="KW-0325">Glycoprotein</keyword>
<dbReference type="AlphaFoldDB" id="A0A2A2KLA1"/>
<comment type="subcellular location">
    <subcellularLocation>
        <location evidence="1">Membrane</location>
        <topology evidence="1">Multi-pass membrane protein</topology>
    </subcellularLocation>
</comment>
<keyword evidence="7" id="KW-0915">Sodium</keyword>
<dbReference type="PANTHER" id="PTHR11690:SF177">
    <property type="entry name" value="EGF-LIKE DOMAIN-CONTAINING PROTEIN"/>
    <property type="match status" value="1"/>
</dbReference>
<feature type="region of interest" description="Disordered" evidence="14">
    <location>
        <begin position="460"/>
        <end position="500"/>
    </location>
</feature>
<keyword evidence="9" id="KW-0472">Membrane</keyword>
<keyword evidence="11 13" id="KW-0739">Sodium transport</keyword>
<comment type="similarity">
    <text evidence="2 13">Belongs to the amiloride-sensitive sodium channel (TC 1.A.6) family.</text>
</comment>
<proteinExistence type="inferred from homology"/>
<evidence type="ECO:0000256" key="8">
    <source>
        <dbReference type="ARBA" id="ARBA00023065"/>
    </source>
</evidence>
<evidence type="ECO:0000256" key="5">
    <source>
        <dbReference type="ARBA" id="ARBA00022692"/>
    </source>
</evidence>
<evidence type="ECO:0000256" key="14">
    <source>
        <dbReference type="SAM" id="MobiDB-lite"/>
    </source>
</evidence>
<evidence type="ECO:0000313" key="15">
    <source>
        <dbReference type="EMBL" id="PAV74751.1"/>
    </source>
</evidence>
<evidence type="ECO:0000256" key="3">
    <source>
        <dbReference type="ARBA" id="ARBA00022448"/>
    </source>
</evidence>
<name>A0A2A2KLA1_9BILA</name>
<sequence length="541" mass="60943">MLSEFDNLSGFINSPGSYSHFATDMSFTWTGGNYSSTLKYTLSASVIAGPLPECPTECLIKLYGFYYWDGKDLIIMVMAPDSERALYEGSGYIDMGYIMLYCVPNLMDCGATIPLYQYYSSDLQDYYVNVNSDRGPDEGGYTYTMQITPTMPLCYVWSPVPTTTTTTTSTSTSTSTAIPIIITETETTQSTTTTTESTTVYNIDDYSNYYYRDYRPSLKEEKEIVFKGIPPEEQEKIIEDVTYDPTLTRDYIPFLIGGYPDEMRKDLSYTKEETFYGASYEDKGLNISWTVLSGFMIFVHDNSEAIVSDSPRINTRSGSHTNLLIDMGKYIRLGGRYGKCTDSINEVKSFYYLGSYTTDGCLRSCYQDAVYEECGCQCLNNMLTTRGDPSEWTDCECPVHCTNTDFRITWSETIMNKIPVECSNPNKASTPTTTSPPSGRKKRGIIDIKLGTSKYPKYTTSYPTYPSFPTTTTDEPTSSSENEEEKEDDDDDFSVPPAANASSCTHKEVFMYNPSEYIKITMGMRASINNIYAEFPKMTVN</sequence>
<dbReference type="STRING" id="2018661.A0A2A2KLA1"/>
<evidence type="ECO:0000256" key="6">
    <source>
        <dbReference type="ARBA" id="ARBA00022989"/>
    </source>
</evidence>